<keyword evidence="3" id="KW-1185">Reference proteome</keyword>
<reference evidence="2 3" key="1">
    <citation type="submission" date="2021-06" db="EMBL/GenBank/DDBJ databases">
        <title>Caerostris extrusa draft genome.</title>
        <authorList>
            <person name="Kono N."/>
            <person name="Arakawa K."/>
        </authorList>
    </citation>
    <scope>NUCLEOTIDE SEQUENCE [LARGE SCALE GENOMIC DNA]</scope>
</reference>
<gene>
    <name evidence="2" type="ORF">CEXT_230891</name>
</gene>
<evidence type="ECO:0000313" key="2">
    <source>
        <dbReference type="EMBL" id="GIY22218.1"/>
    </source>
</evidence>
<organism evidence="2 3">
    <name type="scientific">Caerostris extrusa</name>
    <name type="common">Bark spider</name>
    <name type="synonym">Caerostris bankana</name>
    <dbReference type="NCBI Taxonomy" id="172846"/>
    <lineage>
        <taxon>Eukaryota</taxon>
        <taxon>Metazoa</taxon>
        <taxon>Ecdysozoa</taxon>
        <taxon>Arthropoda</taxon>
        <taxon>Chelicerata</taxon>
        <taxon>Arachnida</taxon>
        <taxon>Araneae</taxon>
        <taxon>Araneomorphae</taxon>
        <taxon>Entelegynae</taxon>
        <taxon>Araneoidea</taxon>
        <taxon>Araneidae</taxon>
        <taxon>Caerostris</taxon>
    </lineage>
</organism>
<comment type="caution">
    <text evidence="2">The sequence shown here is derived from an EMBL/GenBank/DDBJ whole genome shotgun (WGS) entry which is preliminary data.</text>
</comment>
<name>A0AAV4RQH6_CAEEX</name>
<dbReference type="InterPro" id="IPR000210">
    <property type="entry name" value="BTB/POZ_dom"/>
</dbReference>
<feature type="domain" description="BTB" evidence="1">
    <location>
        <begin position="31"/>
        <end position="78"/>
    </location>
</feature>
<dbReference type="CDD" id="cd18186">
    <property type="entry name" value="BTB_POZ_ZBTB_KLHL-like"/>
    <property type="match status" value="1"/>
</dbReference>
<dbReference type="Proteomes" id="UP001054945">
    <property type="component" value="Unassembled WGS sequence"/>
</dbReference>
<sequence length="78" mass="9066">MLYLSTASVPYPEEKYLQDALMFMYDDAILSDMELRTSTKTFRVHKNILSARSPVFSAMFQADMKENAMKYVRNNRSG</sequence>
<dbReference type="Pfam" id="PF00651">
    <property type="entry name" value="BTB"/>
    <property type="match status" value="1"/>
</dbReference>
<evidence type="ECO:0000259" key="1">
    <source>
        <dbReference type="PROSITE" id="PS50097"/>
    </source>
</evidence>
<dbReference type="PROSITE" id="PS50097">
    <property type="entry name" value="BTB"/>
    <property type="match status" value="1"/>
</dbReference>
<dbReference type="AlphaFoldDB" id="A0AAV4RQH6"/>
<dbReference type="EMBL" id="BPLR01008116">
    <property type="protein sequence ID" value="GIY22218.1"/>
    <property type="molecule type" value="Genomic_DNA"/>
</dbReference>
<accession>A0AAV4RQH6</accession>
<dbReference type="SUPFAM" id="SSF54695">
    <property type="entry name" value="POZ domain"/>
    <property type="match status" value="1"/>
</dbReference>
<proteinExistence type="predicted"/>
<protein>
    <recommendedName>
        <fullName evidence="1">BTB domain-containing protein</fullName>
    </recommendedName>
</protein>
<dbReference type="Gene3D" id="3.30.710.10">
    <property type="entry name" value="Potassium Channel Kv1.1, Chain A"/>
    <property type="match status" value="1"/>
</dbReference>
<evidence type="ECO:0000313" key="3">
    <source>
        <dbReference type="Proteomes" id="UP001054945"/>
    </source>
</evidence>
<dbReference type="PANTHER" id="PTHR24413">
    <property type="entry name" value="SPECKLE-TYPE POZ PROTEIN"/>
    <property type="match status" value="1"/>
</dbReference>
<dbReference type="InterPro" id="IPR011333">
    <property type="entry name" value="SKP1/BTB/POZ_sf"/>
</dbReference>